<accession>A0ABD2YWI1</accession>
<evidence type="ECO:0000313" key="2">
    <source>
        <dbReference type="Proteomes" id="UP001630127"/>
    </source>
</evidence>
<dbReference type="EMBL" id="JBJUIK010000011">
    <property type="protein sequence ID" value="KAL3511670.1"/>
    <property type="molecule type" value="Genomic_DNA"/>
</dbReference>
<dbReference type="AlphaFoldDB" id="A0ABD2YWI1"/>
<proteinExistence type="predicted"/>
<reference evidence="1 2" key="1">
    <citation type="submission" date="2024-11" db="EMBL/GenBank/DDBJ databases">
        <title>A near-complete genome assembly of Cinchona calisaya.</title>
        <authorList>
            <person name="Lian D.C."/>
            <person name="Zhao X.W."/>
            <person name="Wei L."/>
        </authorList>
    </citation>
    <scope>NUCLEOTIDE SEQUENCE [LARGE SCALE GENOMIC DNA]</scope>
    <source>
        <tissue evidence="1">Nenye</tissue>
    </source>
</reference>
<sequence length="123" mass="14449">MSEHVNQEIEYEFNTVYEIAEEWNKPVQDDEELLEKHGFDAETKEYIDFNPEVEFRKSNFELKVVFGNQQHLARRVRAAKRALESSFNMDNQVVVVAIDRVQSSQPIVCFVLNKLRAKRLNSS</sequence>
<dbReference type="Proteomes" id="UP001630127">
    <property type="component" value="Unassembled WGS sequence"/>
</dbReference>
<gene>
    <name evidence="1" type="ORF">ACH5RR_024387</name>
</gene>
<protein>
    <submittedName>
        <fullName evidence="1">Uncharacterized protein</fullName>
    </submittedName>
</protein>
<comment type="caution">
    <text evidence="1">The sequence shown here is derived from an EMBL/GenBank/DDBJ whole genome shotgun (WGS) entry which is preliminary data.</text>
</comment>
<organism evidence="1 2">
    <name type="scientific">Cinchona calisaya</name>
    <dbReference type="NCBI Taxonomy" id="153742"/>
    <lineage>
        <taxon>Eukaryota</taxon>
        <taxon>Viridiplantae</taxon>
        <taxon>Streptophyta</taxon>
        <taxon>Embryophyta</taxon>
        <taxon>Tracheophyta</taxon>
        <taxon>Spermatophyta</taxon>
        <taxon>Magnoliopsida</taxon>
        <taxon>eudicotyledons</taxon>
        <taxon>Gunneridae</taxon>
        <taxon>Pentapetalae</taxon>
        <taxon>asterids</taxon>
        <taxon>lamiids</taxon>
        <taxon>Gentianales</taxon>
        <taxon>Rubiaceae</taxon>
        <taxon>Cinchonoideae</taxon>
        <taxon>Cinchoneae</taxon>
        <taxon>Cinchona</taxon>
    </lineage>
</organism>
<keyword evidence="2" id="KW-1185">Reference proteome</keyword>
<name>A0ABD2YWI1_9GENT</name>
<evidence type="ECO:0000313" key="1">
    <source>
        <dbReference type="EMBL" id="KAL3511670.1"/>
    </source>
</evidence>